<dbReference type="CDD" id="cd06503">
    <property type="entry name" value="ATP-synt_Fo_b"/>
    <property type="match status" value="1"/>
</dbReference>
<evidence type="ECO:0000256" key="7">
    <source>
        <dbReference type="ARBA" id="ARBA00023065"/>
    </source>
</evidence>
<feature type="signal peptide" evidence="16">
    <location>
        <begin position="1"/>
        <end position="29"/>
    </location>
</feature>
<feature type="compositionally biased region" description="Low complexity" evidence="15">
    <location>
        <begin position="39"/>
        <end position="49"/>
    </location>
</feature>
<gene>
    <name evidence="13" type="primary">atpF</name>
    <name evidence="17" type="ORF">DTL42_21960</name>
</gene>
<dbReference type="GO" id="GO:0046961">
    <property type="term" value="F:proton-transporting ATPase activity, rotational mechanism"/>
    <property type="evidence" value="ECO:0007669"/>
    <property type="project" value="TreeGrafter"/>
</dbReference>
<evidence type="ECO:0000256" key="15">
    <source>
        <dbReference type="SAM" id="MobiDB-lite"/>
    </source>
</evidence>
<name>A0A368KKG3_9BACT</name>
<evidence type="ECO:0000256" key="13">
    <source>
        <dbReference type="HAMAP-Rule" id="MF_01398"/>
    </source>
</evidence>
<feature type="transmembrane region" description="Helical" evidence="13">
    <location>
        <begin position="120"/>
        <end position="145"/>
    </location>
</feature>
<feature type="chain" id="PRO_5016901728" description="ATP synthase subunit b" evidence="16">
    <location>
        <begin position="30"/>
        <end position="272"/>
    </location>
</feature>
<evidence type="ECO:0000256" key="1">
    <source>
        <dbReference type="ARBA" id="ARBA00005513"/>
    </source>
</evidence>
<evidence type="ECO:0000256" key="14">
    <source>
        <dbReference type="SAM" id="Coils"/>
    </source>
</evidence>
<evidence type="ECO:0000256" key="10">
    <source>
        <dbReference type="ARBA" id="ARBA00025198"/>
    </source>
</evidence>
<evidence type="ECO:0000256" key="9">
    <source>
        <dbReference type="ARBA" id="ARBA00023310"/>
    </source>
</evidence>
<dbReference type="InterPro" id="IPR050059">
    <property type="entry name" value="ATP_synthase_B_chain"/>
</dbReference>
<accession>A0A368KKG3</accession>
<keyword evidence="16" id="KW-0732">Signal</keyword>
<evidence type="ECO:0000256" key="12">
    <source>
        <dbReference type="ARBA" id="ARBA00037847"/>
    </source>
</evidence>
<keyword evidence="7 13" id="KW-0406">Ion transport</keyword>
<dbReference type="Proteomes" id="UP000253562">
    <property type="component" value="Unassembled WGS sequence"/>
</dbReference>
<dbReference type="EMBL" id="QPEX01000045">
    <property type="protein sequence ID" value="RCS41239.1"/>
    <property type="molecule type" value="Genomic_DNA"/>
</dbReference>
<evidence type="ECO:0000256" key="16">
    <source>
        <dbReference type="SAM" id="SignalP"/>
    </source>
</evidence>
<comment type="subcellular location">
    <subcellularLocation>
        <location evidence="13">Cell membrane</location>
        <topology evidence="13">Single-pass membrane protein</topology>
    </subcellularLocation>
    <subcellularLocation>
        <location evidence="12">Endomembrane system</location>
        <topology evidence="12">Single-pass membrane protein</topology>
    </subcellularLocation>
</comment>
<evidence type="ECO:0000256" key="2">
    <source>
        <dbReference type="ARBA" id="ARBA00022448"/>
    </source>
</evidence>
<keyword evidence="3 13" id="KW-0138">CF(0)</keyword>
<keyword evidence="14" id="KW-0175">Coiled coil</keyword>
<evidence type="ECO:0000256" key="5">
    <source>
        <dbReference type="ARBA" id="ARBA00022781"/>
    </source>
</evidence>
<sequence>MRNALLQPKPWSTFAGVLLIGFLFAPAWAQDTEKEEPAAEAQPMAAAEEAAPEKQEDRRERAEKFKEIVADVADGDIQEAVADAHGEEGHAGHGNPNDLSHNDASASLEDPLAFQLELSLFTLFVFLGLVTVLGYFAWGPIVAALKAREESMEGKMKKAEEMYEQAKAKLDEYTRKLSEAQQEIKQTRDEMIQLADQKAKQIEEAAQKSAHATMERATREIEAAKGAAINELAQASVNLAVELAGQITRKELTAEDHANLIQDSISKLPSKN</sequence>
<evidence type="ECO:0000313" key="17">
    <source>
        <dbReference type="EMBL" id="RCS41239.1"/>
    </source>
</evidence>
<organism evidence="17 18">
    <name type="scientific">Bremerella cremea</name>
    <dbReference type="NCBI Taxonomy" id="1031537"/>
    <lineage>
        <taxon>Bacteria</taxon>
        <taxon>Pseudomonadati</taxon>
        <taxon>Planctomycetota</taxon>
        <taxon>Planctomycetia</taxon>
        <taxon>Pirellulales</taxon>
        <taxon>Pirellulaceae</taxon>
        <taxon>Bremerella</taxon>
    </lineage>
</organism>
<dbReference type="GO" id="GO:0005886">
    <property type="term" value="C:plasma membrane"/>
    <property type="evidence" value="ECO:0007669"/>
    <property type="project" value="UniProtKB-SubCell"/>
</dbReference>
<evidence type="ECO:0000256" key="8">
    <source>
        <dbReference type="ARBA" id="ARBA00023136"/>
    </source>
</evidence>
<evidence type="ECO:0000256" key="11">
    <source>
        <dbReference type="ARBA" id="ARBA00025614"/>
    </source>
</evidence>
<dbReference type="InterPro" id="IPR002146">
    <property type="entry name" value="ATP_synth_b/b'su_bac/chlpt"/>
</dbReference>
<feature type="region of interest" description="Disordered" evidence="15">
    <location>
        <begin position="32"/>
        <end position="61"/>
    </location>
</feature>
<dbReference type="RefSeq" id="WP_114372230.1">
    <property type="nucleotide sequence ID" value="NZ_QPEX01000045.1"/>
</dbReference>
<dbReference type="Pfam" id="PF00430">
    <property type="entry name" value="ATP-synt_B"/>
    <property type="match status" value="1"/>
</dbReference>
<dbReference type="GO" id="GO:0045259">
    <property type="term" value="C:proton-transporting ATP synthase complex"/>
    <property type="evidence" value="ECO:0007669"/>
    <property type="project" value="UniProtKB-KW"/>
</dbReference>
<evidence type="ECO:0000256" key="6">
    <source>
        <dbReference type="ARBA" id="ARBA00022989"/>
    </source>
</evidence>
<evidence type="ECO:0000256" key="4">
    <source>
        <dbReference type="ARBA" id="ARBA00022692"/>
    </source>
</evidence>
<comment type="function">
    <text evidence="11">Component of the F(0) channel, it forms part of the peripheral stalk, linking F(1) to F(0). The b'-subunit is a diverged and duplicated form of b found in plants and photosynthetic bacteria.</text>
</comment>
<feature type="compositionally biased region" description="Basic and acidic residues" evidence="15">
    <location>
        <begin position="51"/>
        <end position="61"/>
    </location>
</feature>
<dbReference type="PANTHER" id="PTHR33445:SF1">
    <property type="entry name" value="ATP SYNTHASE SUBUNIT B"/>
    <property type="match status" value="1"/>
</dbReference>
<comment type="caution">
    <text evidence="17">The sequence shown here is derived from an EMBL/GenBank/DDBJ whole genome shotgun (WGS) entry which is preliminary data.</text>
</comment>
<comment type="function">
    <text evidence="10 13">F(1)F(0) ATP synthase produces ATP from ADP in the presence of a proton or sodium gradient. F-type ATPases consist of two structural domains, F(1) containing the extramembraneous catalytic core and F(0) containing the membrane proton channel, linked together by a central stalk and a peripheral stalk. During catalysis, ATP synthesis in the catalytic domain of F(1) is coupled via a rotary mechanism of the central stalk subunits to proton translocation.</text>
</comment>
<comment type="subunit">
    <text evidence="13">F-type ATPases have 2 components, F(1) - the catalytic core - and F(0) - the membrane proton channel. F(1) has five subunits: alpha(3), beta(3), gamma(1), delta(1), epsilon(1). F(0) has three main subunits: a(1), b(2) and c(10-14). The alpha and beta chains form an alternating ring which encloses part of the gamma chain. F(1) is attached to F(0) by a central stalk formed by the gamma and epsilon chains, while a peripheral stalk is formed by the delta and b chains.</text>
</comment>
<protein>
    <recommendedName>
        <fullName evidence="13">ATP synthase subunit b</fullName>
    </recommendedName>
    <alternativeName>
        <fullName evidence="13">ATP synthase F(0) sector subunit b</fullName>
    </alternativeName>
    <alternativeName>
        <fullName evidence="13">ATPase subunit I</fullName>
    </alternativeName>
    <alternativeName>
        <fullName evidence="13">F-type ATPase subunit b</fullName>
        <shortName evidence="13">F-ATPase subunit b</shortName>
    </alternativeName>
</protein>
<evidence type="ECO:0000313" key="18">
    <source>
        <dbReference type="Proteomes" id="UP000253562"/>
    </source>
</evidence>
<keyword evidence="2 13" id="KW-0813">Transport</keyword>
<keyword evidence="5 13" id="KW-0375">Hydrogen ion transport</keyword>
<dbReference type="GO" id="GO:0046933">
    <property type="term" value="F:proton-transporting ATP synthase activity, rotational mechanism"/>
    <property type="evidence" value="ECO:0007669"/>
    <property type="project" value="UniProtKB-UniRule"/>
</dbReference>
<keyword evidence="8 13" id="KW-0472">Membrane</keyword>
<dbReference type="GO" id="GO:0012505">
    <property type="term" value="C:endomembrane system"/>
    <property type="evidence" value="ECO:0007669"/>
    <property type="project" value="UniProtKB-SubCell"/>
</dbReference>
<dbReference type="AlphaFoldDB" id="A0A368KKG3"/>
<keyword evidence="13" id="KW-1003">Cell membrane</keyword>
<comment type="similarity">
    <text evidence="1 13">Belongs to the ATPase B chain family.</text>
</comment>
<evidence type="ECO:0000256" key="3">
    <source>
        <dbReference type="ARBA" id="ARBA00022547"/>
    </source>
</evidence>
<proteinExistence type="inferred from homology"/>
<dbReference type="PANTHER" id="PTHR33445">
    <property type="entry name" value="ATP SYNTHASE SUBUNIT B', CHLOROPLASTIC"/>
    <property type="match status" value="1"/>
</dbReference>
<feature type="coiled-coil region" evidence="14">
    <location>
        <begin position="142"/>
        <end position="208"/>
    </location>
</feature>
<dbReference type="OrthoDB" id="274361at2"/>
<dbReference type="HAMAP" id="MF_01398">
    <property type="entry name" value="ATP_synth_b_bprime"/>
    <property type="match status" value="1"/>
</dbReference>
<reference evidence="17 18" key="1">
    <citation type="submission" date="2018-07" db="EMBL/GenBank/DDBJ databases">
        <title>Comparative genomes isolates from brazilian mangrove.</title>
        <authorList>
            <person name="De Araujo J.E."/>
            <person name="Taketani R.G."/>
            <person name="Silva M.C.P."/>
            <person name="Lourenco M.V."/>
            <person name="Oliveira V.M."/>
            <person name="Andreote F.D."/>
        </authorList>
    </citation>
    <scope>NUCLEOTIDE SEQUENCE [LARGE SCALE GENOMIC DNA]</scope>
    <source>
        <strain evidence="17 18">HEX PRIS-MGV</strain>
    </source>
</reference>
<keyword evidence="6 13" id="KW-1133">Transmembrane helix</keyword>
<keyword evidence="4 13" id="KW-0812">Transmembrane</keyword>
<keyword evidence="9 13" id="KW-0066">ATP synthesis</keyword>